<keyword evidence="1" id="KW-0812">Transmembrane</keyword>
<keyword evidence="1" id="KW-1133">Transmembrane helix</keyword>
<protein>
    <submittedName>
        <fullName evidence="2">Uncharacterized protein</fullName>
    </submittedName>
</protein>
<gene>
    <name evidence="2" type="ORF">AB3G37_09810</name>
</gene>
<sequence length="122" mass="12963">MTPLLDSLPSLQALCPLTAILSSGGVISDNKLAPEENCAADSNSLSPMGTLTQHYGIRKVSATGALLALLGTRVFILLAAIQLLTFLASPRLPARLDQQKRFRQNGGVCRQNSTVSEQSKTL</sequence>
<name>A0AB39VWL1_9GAMM</name>
<feature type="transmembrane region" description="Helical" evidence="1">
    <location>
        <begin position="65"/>
        <end position="88"/>
    </location>
</feature>
<keyword evidence="1" id="KW-0472">Membrane</keyword>
<organism evidence="2">
    <name type="scientific">Rouxiella sp. WC2420</name>
    <dbReference type="NCBI Taxonomy" id="3234145"/>
    <lineage>
        <taxon>Bacteria</taxon>
        <taxon>Pseudomonadati</taxon>
        <taxon>Pseudomonadota</taxon>
        <taxon>Gammaproteobacteria</taxon>
        <taxon>Enterobacterales</taxon>
        <taxon>Yersiniaceae</taxon>
        <taxon>Rouxiella</taxon>
    </lineage>
</organism>
<dbReference type="AlphaFoldDB" id="A0AB39VWL1"/>
<reference evidence="2" key="1">
    <citation type="submission" date="2024-07" db="EMBL/GenBank/DDBJ databases">
        <authorList>
            <person name="Biller S.J."/>
        </authorList>
    </citation>
    <scope>NUCLEOTIDE SEQUENCE</scope>
    <source>
        <strain evidence="2">WC2420</strain>
    </source>
</reference>
<evidence type="ECO:0000256" key="1">
    <source>
        <dbReference type="SAM" id="Phobius"/>
    </source>
</evidence>
<proteinExistence type="predicted"/>
<evidence type="ECO:0000313" key="2">
    <source>
        <dbReference type="EMBL" id="XDU74339.1"/>
    </source>
</evidence>
<accession>A0AB39VWL1</accession>
<dbReference type="EMBL" id="CP165628">
    <property type="protein sequence ID" value="XDU74339.1"/>
    <property type="molecule type" value="Genomic_DNA"/>
</dbReference>
<dbReference type="RefSeq" id="WP_369790522.1">
    <property type="nucleotide sequence ID" value="NZ_CP165628.1"/>
</dbReference>